<dbReference type="PANTHER" id="PTHR37525">
    <property type="entry name" value="UPF0175 PROTEIN SSL1255"/>
    <property type="match status" value="1"/>
</dbReference>
<dbReference type="HOGENOM" id="CLU_154570_5_1_7"/>
<evidence type="ECO:0000313" key="3">
    <source>
        <dbReference type="Proteomes" id="UP000019141"/>
    </source>
</evidence>
<protein>
    <submittedName>
        <fullName evidence="2">Uncharacterized protein</fullName>
    </submittedName>
</protein>
<dbReference type="AlphaFoldDB" id="W4LLI0"/>
<dbReference type="EMBL" id="AZHW01000516">
    <property type="protein sequence ID" value="ETW98812.1"/>
    <property type="molecule type" value="Genomic_DNA"/>
</dbReference>
<dbReference type="Pfam" id="PF03683">
    <property type="entry name" value="UPF0175"/>
    <property type="match status" value="1"/>
</dbReference>
<evidence type="ECO:0000313" key="2">
    <source>
        <dbReference type="EMBL" id="ETW98812.1"/>
    </source>
</evidence>
<dbReference type="InterPro" id="IPR052264">
    <property type="entry name" value="UPF0175_domain"/>
</dbReference>
<reference evidence="2 3" key="1">
    <citation type="journal article" date="2014" name="Nature">
        <title>An environmental bacterial taxon with a large and distinct metabolic repertoire.</title>
        <authorList>
            <person name="Wilson M.C."/>
            <person name="Mori T."/>
            <person name="Ruckert C."/>
            <person name="Uria A.R."/>
            <person name="Helf M.J."/>
            <person name="Takada K."/>
            <person name="Gernert C."/>
            <person name="Steffens U.A."/>
            <person name="Heycke N."/>
            <person name="Schmitt S."/>
            <person name="Rinke C."/>
            <person name="Helfrich E.J."/>
            <person name="Brachmann A.O."/>
            <person name="Gurgui C."/>
            <person name="Wakimoto T."/>
            <person name="Kracht M."/>
            <person name="Crusemann M."/>
            <person name="Hentschel U."/>
            <person name="Abe I."/>
            <person name="Matsunaga S."/>
            <person name="Kalinowski J."/>
            <person name="Takeyama H."/>
            <person name="Piel J."/>
        </authorList>
    </citation>
    <scope>NUCLEOTIDE SEQUENCE [LARGE SCALE GENOMIC DNA]</scope>
    <source>
        <strain evidence="3">TSY1</strain>
    </source>
</reference>
<evidence type="ECO:0000256" key="1">
    <source>
        <dbReference type="ARBA" id="ARBA00005651"/>
    </source>
</evidence>
<comment type="similarity">
    <text evidence="1">Belongs to the UPF0175 family.</text>
</comment>
<dbReference type="Proteomes" id="UP000019141">
    <property type="component" value="Unassembled WGS sequence"/>
</dbReference>
<keyword evidence="3" id="KW-1185">Reference proteome</keyword>
<dbReference type="InterPro" id="IPR005368">
    <property type="entry name" value="UPF0175"/>
</dbReference>
<organism evidence="2 3">
    <name type="scientific">Entotheonella factor</name>
    <dbReference type="NCBI Taxonomy" id="1429438"/>
    <lineage>
        <taxon>Bacteria</taxon>
        <taxon>Pseudomonadati</taxon>
        <taxon>Nitrospinota/Tectimicrobiota group</taxon>
        <taxon>Candidatus Tectimicrobiota</taxon>
        <taxon>Candidatus Entotheonellia</taxon>
        <taxon>Candidatus Entotheonellales</taxon>
        <taxon>Candidatus Entotheonellaceae</taxon>
        <taxon>Candidatus Entotheonella</taxon>
    </lineage>
</organism>
<gene>
    <name evidence="2" type="ORF">ETSY1_17295</name>
</gene>
<proteinExistence type="inferred from homology"/>
<comment type="caution">
    <text evidence="2">The sequence shown here is derived from an EMBL/GenBank/DDBJ whole genome shotgun (WGS) entry which is preliminary data.</text>
</comment>
<name>W4LLI0_ENTF1</name>
<dbReference type="PANTHER" id="PTHR37525:SF1">
    <property type="entry name" value="UPF0175 PROTEIN SSL1255"/>
    <property type="match status" value="1"/>
</dbReference>
<accession>W4LLI0</accession>
<sequence length="83" mass="8663">MGEITLSVPDDLDLALNVPLGELPNELLFAAAVKLFEIGKISSGKAAELAGMPKPLFLTKLTELNVSACTLSAEDVAEDIAHA</sequence>